<sequence length="82" mass="9568">MIVRVAVRDEMDPFNVPTFEIDFPEAPIVGDFIDIHHLIDENQVTDETRRFAIDQVKVISRQWQKSSEGNSILRILCFQIHS</sequence>
<evidence type="ECO:0000313" key="1">
    <source>
        <dbReference type="EMBL" id="SOC79826.1"/>
    </source>
</evidence>
<dbReference type="AlphaFoldDB" id="A0A285X4A2"/>
<protein>
    <submittedName>
        <fullName evidence="1">Uncharacterized protein</fullName>
    </submittedName>
</protein>
<keyword evidence="2" id="KW-1185">Reference proteome</keyword>
<dbReference type="RefSeq" id="WP_097055528.1">
    <property type="nucleotide sequence ID" value="NZ_OCMF01000001.1"/>
</dbReference>
<accession>A0A285X4A2</accession>
<reference evidence="2" key="1">
    <citation type="submission" date="2017-09" db="EMBL/GenBank/DDBJ databases">
        <authorList>
            <person name="Varghese N."/>
            <person name="Submissions S."/>
        </authorList>
    </citation>
    <scope>NUCLEOTIDE SEQUENCE [LARGE SCALE GENOMIC DNA]</scope>
    <source>
        <strain evidence="2">CGMCC 1.12641</strain>
    </source>
</reference>
<gene>
    <name evidence="1" type="ORF">SAMN06296241_1363</name>
</gene>
<name>A0A285X4A2_9FLAO</name>
<proteinExistence type="predicted"/>
<dbReference type="EMBL" id="OCMF01000001">
    <property type="protein sequence ID" value="SOC79826.1"/>
    <property type="molecule type" value="Genomic_DNA"/>
</dbReference>
<evidence type="ECO:0000313" key="2">
    <source>
        <dbReference type="Proteomes" id="UP000219193"/>
    </source>
</evidence>
<organism evidence="1 2">
    <name type="scientific">Salinimicrobium sediminis</name>
    <dbReference type="NCBI Taxonomy" id="1343891"/>
    <lineage>
        <taxon>Bacteria</taxon>
        <taxon>Pseudomonadati</taxon>
        <taxon>Bacteroidota</taxon>
        <taxon>Flavobacteriia</taxon>
        <taxon>Flavobacteriales</taxon>
        <taxon>Flavobacteriaceae</taxon>
        <taxon>Salinimicrobium</taxon>
    </lineage>
</organism>
<dbReference type="Proteomes" id="UP000219193">
    <property type="component" value="Unassembled WGS sequence"/>
</dbReference>